<protein>
    <submittedName>
        <fullName evidence="1">Uncharacterized protein</fullName>
    </submittedName>
</protein>
<reference evidence="1 2" key="1">
    <citation type="journal article" date="2016" name="Nat. Commun.">
        <title>Thousands of microbial genomes shed light on interconnected biogeochemical processes in an aquifer system.</title>
        <authorList>
            <person name="Anantharaman K."/>
            <person name="Brown C.T."/>
            <person name="Hug L.A."/>
            <person name="Sharon I."/>
            <person name="Castelle C.J."/>
            <person name="Probst A.J."/>
            <person name="Thomas B.C."/>
            <person name="Singh A."/>
            <person name="Wilkins M.J."/>
            <person name="Karaoz U."/>
            <person name="Brodie E.L."/>
            <person name="Williams K.H."/>
            <person name="Hubbard S.S."/>
            <person name="Banfield J.F."/>
        </authorList>
    </citation>
    <scope>NUCLEOTIDE SEQUENCE [LARGE SCALE GENOMIC DNA]</scope>
</reference>
<dbReference type="AlphaFoldDB" id="A0A1F5Z5Y8"/>
<dbReference type="EMBL" id="MFJF01000008">
    <property type="protein sequence ID" value="OGG07849.1"/>
    <property type="molecule type" value="Genomic_DNA"/>
</dbReference>
<accession>A0A1F5Z5Y8</accession>
<organism evidence="1 2">
    <name type="scientific">Candidatus Gottesmanbacteria bacterium RIFCSPHIGHO2_01_FULL_40_15</name>
    <dbReference type="NCBI Taxonomy" id="1798376"/>
    <lineage>
        <taxon>Bacteria</taxon>
        <taxon>Candidatus Gottesmaniibacteriota</taxon>
    </lineage>
</organism>
<dbReference type="Proteomes" id="UP000177354">
    <property type="component" value="Unassembled WGS sequence"/>
</dbReference>
<proteinExistence type="predicted"/>
<gene>
    <name evidence="1" type="ORF">A2777_03235</name>
</gene>
<comment type="caution">
    <text evidence="1">The sequence shown here is derived from an EMBL/GenBank/DDBJ whole genome shotgun (WGS) entry which is preliminary data.</text>
</comment>
<evidence type="ECO:0000313" key="2">
    <source>
        <dbReference type="Proteomes" id="UP000177354"/>
    </source>
</evidence>
<sequence>MIPKHFDSKESPLSIHPVYSLARDEWDKFDHSRETTVWWAHYQICRLAAGILDLEVKTSYFKGDNVVDGFYKYEFTELSKGNISSTPIVLHAHKYKVWIKRLHEVLGMIF</sequence>
<evidence type="ECO:0000313" key="1">
    <source>
        <dbReference type="EMBL" id="OGG07849.1"/>
    </source>
</evidence>
<name>A0A1F5Z5Y8_9BACT</name>